<accession>U5G7K7</accession>
<dbReference type="HOGENOM" id="CLU_2762565_0_0_1"/>
<dbReference type="Proteomes" id="UP000006729">
    <property type="component" value="Chromosome 7"/>
</dbReference>
<keyword evidence="2" id="KW-1185">Reference proteome</keyword>
<organism evidence="1 2">
    <name type="scientific">Populus trichocarpa</name>
    <name type="common">Western balsam poplar</name>
    <name type="synonym">Populus balsamifera subsp. trichocarpa</name>
    <dbReference type="NCBI Taxonomy" id="3694"/>
    <lineage>
        <taxon>Eukaryota</taxon>
        <taxon>Viridiplantae</taxon>
        <taxon>Streptophyta</taxon>
        <taxon>Embryophyta</taxon>
        <taxon>Tracheophyta</taxon>
        <taxon>Spermatophyta</taxon>
        <taxon>Magnoliopsida</taxon>
        <taxon>eudicotyledons</taxon>
        <taxon>Gunneridae</taxon>
        <taxon>Pentapetalae</taxon>
        <taxon>rosids</taxon>
        <taxon>fabids</taxon>
        <taxon>Malpighiales</taxon>
        <taxon>Salicaceae</taxon>
        <taxon>Saliceae</taxon>
        <taxon>Populus</taxon>
    </lineage>
</organism>
<proteinExistence type="predicted"/>
<reference evidence="1 2" key="1">
    <citation type="journal article" date="2006" name="Science">
        <title>The genome of black cottonwood, Populus trichocarpa (Torr. &amp; Gray).</title>
        <authorList>
            <person name="Tuskan G.A."/>
            <person name="Difazio S."/>
            <person name="Jansson S."/>
            <person name="Bohlmann J."/>
            <person name="Grigoriev I."/>
            <person name="Hellsten U."/>
            <person name="Putnam N."/>
            <person name="Ralph S."/>
            <person name="Rombauts S."/>
            <person name="Salamov A."/>
            <person name="Schein J."/>
            <person name="Sterck L."/>
            <person name="Aerts A."/>
            <person name="Bhalerao R.R."/>
            <person name="Bhalerao R.P."/>
            <person name="Blaudez D."/>
            <person name="Boerjan W."/>
            <person name="Brun A."/>
            <person name="Brunner A."/>
            <person name="Busov V."/>
            <person name="Campbell M."/>
            <person name="Carlson J."/>
            <person name="Chalot M."/>
            <person name="Chapman J."/>
            <person name="Chen G.L."/>
            <person name="Cooper D."/>
            <person name="Coutinho P.M."/>
            <person name="Couturier J."/>
            <person name="Covert S."/>
            <person name="Cronk Q."/>
            <person name="Cunningham R."/>
            <person name="Davis J."/>
            <person name="Degroeve S."/>
            <person name="Dejardin A."/>
            <person name="Depamphilis C."/>
            <person name="Detter J."/>
            <person name="Dirks B."/>
            <person name="Dubchak I."/>
            <person name="Duplessis S."/>
            <person name="Ehlting J."/>
            <person name="Ellis B."/>
            <person name="Gendler K."/>
            <person name="Goodstein D."/>
            <person name="Gribskov M."/>
            <person name="Grimwood J."/>
            <person name="Groover A."/>
            <person name="Gunter L."/>
            <person name="Hamberger B."/>
            <person name="Heinze B."/>
            <person name="Helariutta Y."/>
            <person name="Henrissat B."/>
            <person name="Holligan D."/>
            <person name="Holt R."/>
            <person name="Huang W."/>
            <person name="Islam-Faridi N."/>
            <person name="Jones S."/>
            <person name="Jones-Rhoades M."/>
            <person name="Jorgensen R."/>
            <person name="Joshi C."/>
            <person name="Kangasjarvi J."/>
            <person name="Karlsson J."/>
            <person name="Kelleher C."/>
            <person name="Kirkpatrick R."/>
            <person name="Kirst M."/>
            <person name="Kohler A."/>
            <person name="Kalluri U."/>
            <person name="Larimer F."/>
            <person name="Leebens-Mack J."/>
            <person name="Leple J.C."/>
            <person name="Locascio P."/>
            <person name="Lou Y."/>
            <person name="Lucas S."/>
            <person name="Martin F."/>
            <person name="Montanini B."/>
            <person name="Napoli C."/>
            <person name="Nelson D.R."/>
            <person name="Nelson C."/>
            <person name="Nieminen K."/>
            <person name="Nilsson O."/>
            <person name="Pereda V."/>
            <person name="Peter G."/>
            <person name="Philippe R."/>
            <person name="Pilate G."/>
            <person name="Poliakov A."/>
            <person name="Razumovskaya J."/>
            <person name="Richardson P."/>
            <person name="Rinaldi C."/>
            <person name="Ritland K."/>
            <person name="Rouze P."/>
            <person name="Ryaboy D."/>
            <person name="Schmutz J."/>
            <person name="Schrader J."/>
            <person name="Segerman B."/>
            <person name="Shin H."/>
            <person name="Siddiqui A."/>
            <person name="Sterky F."/>
            <person name="Terry A."/>
            <person name="Tsai C.J."/>
            <person name="Uberbacher E."/>
            <person name="Unneberg P."/>
            <person name="Vahala J."/>
            <person name="Wall K."/>
            <person name="Wessler S."/>
            <person name="Yang G."/>
            <person name="Yin T."/>
            <person name="Douglas C."/>
            <person name="Marra M."/>
            <person name="Sandberg G."/>
            <person name="Van de Peer Y."/>
            <person name="Rokhsar D."/>
        </authorList>
    </citation>
    <scope>NUCLEOTIDE SEQUENCE [LARGE SCALE GENOMIC DNA]</scope>
    <source>
        <strain evidence="2">cv. Nisqually</strain>
    </source>
</reference>
<dbReference type="EMBL" id="CM009296">
    <property type="protein sequence ID" value="PNT27734.1"/>
    <property type="molecule type" value="Genomic_DNA"/>
</dbReference>
<protein>
    <submittedName>
        <fullName evidence="1">Uncharacterized protein</fullName>
    </submittedName>
</protein>
<evidence type="ECO:0000313" key="1">
    <source>
        <dbReference type="EMBL" id="PNT27734.1"/>
    </source>
</evidence>
<dbReference type="InParanoid" id="U5G7K7"/>
<sequence length="70" mass="7973">MNELRFGLVGLHQGLLKKVHLFLSMLMNAQISITCHCDINHTLVSITLLVPCKNFLMGEGHLFYTHKYTS</sequence>
<dbReference type="AlphaFoldDB" id="U5G7K7"/>
<evidence type="ECO:0000313" key="2">
    <source>
        <dbReference type="Proteomes" id="UP000006729"/>
    </source>
</evidence>
<name>U5G7K7_POPTR</name>
<gene>
    <name evidence="1" type="ORF">POPTR_007G080700</name>
</gene>